<protein>
    <submittedName>
        <fullName evidence="1">Uncharacterized protein</fullName>
    </submittedName>
</protein>
<organism evidence="1 2">
    <name type="scientific">Prevotella dentalis (strain ATCC 49559 / DSM 3688 / JCM 13448 / NCTC 12043 / ES 2772)</name>
    <name type="common">Mitsuokella dentalis</name>
    <dbReference type="NCBI Taxonomy" id="908937"/>
    <lineage>
        <taxon>Bacteria</taxon>
        <taxon>Pseudomonadati</taxon>
        <taxon>Bacteroidota</taxon>
        <taxon>Bacteroidia</taxon>
        <taxon>Bacteroidales</taxon>
        <taxon>Prevotellaceae</taxon>
        <taxon>Prevotella</taxon>
    </lineage>
</organism>
<comment type="caution">
    <text evidence="1">The sequence shown here is derived from an EMBL/GenBank/DDBJ whole genome shotgun (WGS) entry which is preliminary data.</text>
</comment>
<proteinExistence type="predicted"/>
<evidence type="ECO:0000313" key="2">
    <source>
        <dbReference type="Proteomes" id="UP000007820"/>
    </source>
</evidence>
<dbReference type="AlphaFoldDB" id="F9D736"/>
<name>F9D736_PREDD</name>
<dbReference type="Proteomes" id="UP000007820">
    <property type="component" value="Unassembled WGS sequence"/>
</dbReference>
<gene>
    <name evidence="1" type="ORF">HMPREF9136_2664</name>
</gene>
<reference evidence="1 2" key="1">
    <citation type="submission" date="2011-04" db="EMBL/GenBank/DDBJ databases">
        <authorList>
            <person name="Muzny D."/>
            <person name="Qin X."/>
            <person name="Deng J."/>
            <person name="Jiang H."/>
            <person name="Liu Y."/>
            <person name="Qu J."/>
            <person name="Song X.-Z."/>
            <person name="Zhang L."/>
            <person name="Thornton R."/>
            <person name="Coyle M."/>
            <person name="Francisco L."/>
            <person name="Jackson L."/>
            <person name="Javaid M."/>
            <person name="Korchina V."/>
            <person name="Kovar C."/>
            <person name="Mata R."/>
            <person name="Mathew T."/>
            <person name="Ngo R."/>
            <person name="Nguyen L."/>
            <person name="Nguyen N."/>
            <person name="Okwuonu G."/>
            <person name="Ongeri F."/>
            <person name="Pham C."/>
            <person name="Simmons D."/>
            <person name="Wilczek-Boney K."/>
            <person name="Hale W."/>
            <person name="Jakkamsetti A."/>
            <person name="Pham P."/>
            <person name="Ruth R."/>
            <person name="San Lucas F."/>
            <person name="Warren J."/>
            <person name="Zhang J."/>
            <person name="Zhao Z."/>
            <person name="Zhou C."/>
            <person name="Zhu D."/>
            <person name="Lee S."/>
            <person name="Bess C."/>
            <person name="Blankenburg K."/>
            <person name="Forbes L."/>
            <person name="Fu Q."/>
            <person name="Gubbala S."/>
            <person name="Hirani K."/>
            <person name="Jayaseelan J.C."/>
            <person name="Lara F."/>
            <person name="Munidasa M."/>
            <person name="Palculict T."/>
            <person name="Patil S."/>
            <person name="Pu L.-L."/>
            <person name="Saada N."/>
            <person name="Tang L."/>
            <person name="Weissenberger G."/>
            <person name="Zhu Y."/>
            <person name="Hemphill L."/>
            <person name="Shang Y."/>
            <person name="Youmans B."/>
            <person name="Ayvaz T."/>
            <person name="Ross M."/>
            <person name="Santibanez J."/>
            <person name="Aqrawi P."/>
            <person name="Gross S."/>
            <person name="Joshi V."/>
            <person name="Fowler G."/>
            <person name="Nazareth L."/>
            <person name="Reid J."/>
            <person name="Worley K."/>
            <person name="Petrosino J."/>
            <person name="Highlander S."/>
            <person name="Gibbs R."/>
        </authorList>
    </citation>
    <scope>NUCLEOTIDE SEQUENCE [LARGE SCALE GENOMIC DNA]</scope>
    <source>
        <strain evidence="1 2">DSM 3688</strain>
    </source>
</reference>
<accession>F9D736</accession>
<dbReference type="EMBL" id="AFPW01000051">
    <property type="protein sequence ID" value="EGQ11510.1"/>
    <property type="molecule type" value="Genomic_DNA"/>
</dbReference>
<sequence>MHILIFWRTNKYLIFCHAPYNCKTDSTKENKDIAIFLSIPNYFCIFVAEISHKQTA</sequence>
<evidence type="ECO:0000313" key="1">
    <source>
        <dbReference type="EMBL" id="EGQ11510.1"/>
    </source>
</evidence>